<keyword evidence="1" id="KW-0472">Membrane</keyword>
<evidence type="ECO:0000313" key="3">
    <source>
        <dbReference type="Proteomes" id="UP001500635"/>
    </source>
</evidence>
<keyword evidence="1" id="KW-1133">Transmembrane helix</keyword>
<sequence>MHCGLVGCEVDLGLVGNTGHHAVLRHTTMCIPILVAAIAFATVCAGYRVIPDVGTAAVTLR</sequence>
<comment type="caution">
    <text evidence="2">The sequence shown here is derived from an EMBL/GenBank/DDBJ whole genome shotgun (WGS) entry which is preliminary data.</text>
</comment>
<keyword evidence="1" id="KW-0812">Transmembrane</keyword>
<evidence type="ECO:0000313" key="2">
    <source>
        <dbReference type="EMBL" id="GAA4391446.1"/>
    </source>
</evidence>
<reference evidence="3" key="1">
    <citation type="journal article" date="2019" name="Int. J. Syst. Evol. Microbiol.">
        <title>The Global Catalogue of Microorganisms (GCM) 10K type strain sequencing project: providing services to taxonomists for standard genome sequencing and annotation.</title>
        <authorList>
            <consortium name="The Broad Institute Genomics Platform"/>
            <consortium name="The Broad Institute Genome Sequencing Center for Infectious Disease"/>
            <person name="Wu L."/>
            <person name="Ma J."/>
        </authorList>
    </citation>
    <scope>NUCLEOTIDE SEQUENCE [LARGE SCALE GENOMIC DNA]</scope>
    <source>
        <strain evidence="3">JCM 17688</strain>
    </source>
</reference>
<evidence type="ECO:0000256" key="1">
    <source>
        <dbReference type="SAM" id="Phobius"/>
    </source>
</evidence>
<organism evidence="2 3">
    <name type="scientific">Tsukamurella soli</name>
    <dbReference type="NCBI Taxonomy" id="644556"/>
    <lineage>
        <taxon>Bacteria</taxon>
        <taxon>Bacillati</taxon>
        <taxon>Actinomycetota</taxon>
        <taxon>Actinomycetes</taxon>
        <taxon>Mycobacteriales</taxon>
        <taxon>Tsukamurellaceae</taxon>
        <taxon>Tsukamurella</taxon>
    </lineage>
</organism>
<name>A0ABP8JJ55_9ACTN</name>
<gene>
    <name evidence="2" type="ORF">GCM10023147_20340</name>
</gene>
<proteinExistence type="predicted"/>
<dbReference type="EMBL" id="BAABFR010000026">
    <property type="protein sequence ID" value="GAA4391446.1"/>
    <property type="molecule type" value="Genomic_DNA"/>
</dbReference>
<dbReference type="Proteomes" id="UP001500635">
    <property type="component" value="Unassembled WGS sequence"/>
</dbReference>
<protein>
    <submittedName>
        <fullName evidence="2">Uncharacterized protein</fullName>
    </submittedName>
</protein>
<accession>A0ABP8JJ55</accession>
<keyword evidence="3" id="KW-1185">Reference proteome</keyword>
<feature type="transmembrane region" description="Helical" evidence="1">
    <location>
        <begin position="30"/>
        <end position="50"/>
    </location>
</feature>